<feature type="transmembrane region" description="Helical" evidence="7">
    <location>
        <begin position="418"/>
        <end position="438"/>
    </location>
</feature>
<name>J4UH45_TRIAS</name>
<dbReference type="Proteomes" id="UP000002748">
    <property type="component" value="Unassembled WGS sequence"/>
</dbReference>
<feature type="transmembrane region" description="Helical" evidence="7">
    <location>
        <begin position="127"/>
        <end position="147"/>
    </location>
</feature>
<dbReference type="GO" id="GO:0022857">
    <property type="term" value="F:transmembrane transporter activity"/>
    <property type="evidence" value="ECO:0007669"/>
    <property type="project" value="InterPro"/>
</dbReference>
<dbReference type="KEGG" id="tasa:A1Q1_07973"/>
<evidence type="ECO:0000256" key="7">
    <source>
        <dbReference type="SAM" id="Phobius"/>
    </source>
</evidence>
<evidence type="ECO:0000256" key="1">
    <source>
        <dbReference type="ARBA" id="ARBA00004141"/>
    </source>
</evidence>
<evidence type="ECO:0000256" key="2">
    <source>
        <dbReference type="ARBA" id="ARBA00022448"/>
    </source>
</evidence>
<evidence type="ECO:0000256" key="3">
    <source>
        <dbReference type="ARBA" id="ARBA00022692"/>
    </source>
</evidence>
<accession>J4UH45</accession>
<dbReference type="Gene3D" id="1.20.1250.20">
    <property type="entry name" value="MFS general substrate transporter like domains"/>
    <property type="match status" value="2"/>
</dbReference>
<feature type="transmembrane region" description="Helical" evidence="7">
    <location>
        <begin position="322"/>
        <end position="344"/>
    </location>
</feature>
<dbReference type="PROSITE" id="PS50850">
    <property type="entry name" value="MFS"/>
    <property type="match status" value="1"/>
</dbReference>
<evidence type="ECO:0000256" key="5">
    <source>
        <dbReference type="ARBA" id="ARBA00023136"/>
    </source>
</evidence>
<feature type="transmembrane region" description="Helical" evidence="7">
    <location>
        <begin position="189"/>
        <end position="208"/>
    </location>
</feature>
<keyword evidence="2" id="KW-0813">Transport</keyword>
<dbReference type="VEuPathDB" id="FungiDB:A1Q1_07973"/>
<keyword evidence="4 7" id="KW-1133">Transmembrane helix</keyword>
<feature type="transmembrane region" description="Helical" evidence="7">
    <location>
        <begin position="450"/>
        <end position="469"/>
    </location>
</feature>
<evidence type="ECO:0000313" key="10">
    <source>
        <dbReference type="Proteomes" id="UP000002748"/>
    </source>
</evidence>
<comment type="caution">
    <text evidence="9">The sequence shown here is derived from an EMBL/GenBank/DDBJ whole genome shotgun (WGS) entry which is preliminary data.</text>
</comment>
<feature type="transmembrane region" description="Helical" evidence="7">
    <location>
        <begin position="100"/>
        <end position="120"/>
    </location>
</feature>
<reference evidence="9 10" key="1">
    <citation type="journal article" date="2012" name="Eukaryot. Cell">
        <title>Draft genome sequence of CBS 2479, the standard type strain of Trichosporon asahii.</title>
        <authorList>
            <person name="Yang R.Y."/>
            <person name="Li H.T."/>
            <person name="Zhu H."/>
            <person name="Zhou G.P."/>
            <person name="Wang M."/>
            <person name="Wang L."/>
        </authorList>
    </citation>
    <scope>NUCLEOTIDE SEQUENCE [LARGE SCALE GENOMIC DNA]</scope>
    <source>
        <strain evidence="10">ATCC 90039 / CBS 2479 / JCM 2466 / KCTC 7840 / NCYC 2677 / UAMH 7654</strain>
    </source>
</reference>
<feature type="transmembrane region" description="Helical" evidence="7">
    <location>
        <begin position="61"/>
        <end position="80"/>
    </location>
</feature>
<dbReference type="PANTHER" id="PTHR43791">
    <property type="entry name" value="PERMEASE-RELATED"/>
    <property type="match status" value="1"/>
</dbReference>
<protein>
    <recommendedName>
        <fullName evidence="8">Major facilitator superfamily (MFS) profile domain-containing protein</fullName>
    </recommendedName>
</protein>
<dbReference type="InterPro" id="IPR020846">
    <property type="entry name" value="MFS_dom"/>
</dbReference>
<dbReference type="GO" id="GO:0016020">
    <property type="term" value="C:membrane"/>
    <property type="evidence" value="ECO:0007669"/>
    <property type="project" value="UniProtKB-SubCell"/>
</dbReference>
<keyword evidence="3 7" id="KW-0812">Transmembrane</keyword>
<dbReference type="SUPFAM" id="SSF103473">
    <property type="entry name" value="MFS general substrate transporter"/>
    <property type="match status" value="1"/>
</dbReference>
<dbReference type="GeneID" id="25991485"/>
<dbReference type="OrthoDB" id="2985014at2759"/>
<dbReference type="EMBL" id="ALBS01000085">
    <property type="protein sequence ID" value="EJT50865.1"/>
    <property type="molecule type" value="Genomic_DNA"/>
</dbReference>
<feature type="region of interest" description="Disordered" evidence="6">
    <location>
        <begin position="1"/>
        <end position="42"/>
    </location>
</feature>
<gene>
    <name evidence="9" type="ORF">A1Q1_07973</name>
</gene>
<dbReference type="Pfam" id="PF07690">
    <property type="entry name" value="MFS_1"/>
    <property type="match status" value="1"/>
</dbReference>
<feature type="domain" description="Major facilitator superfamily (MFS) profile" evidence="8">
    <location>
        <begin position="61"/>
        <end position="474"/>
    </location>
</feature>
<feature type="transmembrane region" description="Helical" evidence="7">
    <location>
        <begin position="220"/>
        <end position="242"/>
    </location>
</feature>
<evidence type="ECO:0000256" key="6">
    <source>
        <dbReference type="SAM" id="MobiDB-lite"/>
    </source>
</evidence>
<dbReference type="AlphaFoldDB" id="J4UH45"/>
<evidence type="ECO:0000256" key="4">
    <source>
        <dbReference type="ARBA" id="ARBA00022989"/>
    </source>
</evidence>
<feature type="transmembrane region" description="Helical" evidence="7">
    <location>
        <begin position="380"/>
        <end position="397"/>
    </location>
</feature>
<dbReference type="HOGENOM" id="CLU_001265_0_1_1"/>
<dbReference type="InterPro" id="IPR011701">
    <property type="entry name" value="MFS"/>
</dbReference>
<sequence length="501" mass="55382">MSQRPEPELAVTTLEPSWPEDEKAGHGSFSTESKGDAGDVVAQPRDDAELQRALRKVDRRLIPPLAILYLFSYLDRGSLANASIFGFKEDLGITTQKYNLIATVFFFTYGGMEVPGGIILSYVRPSLWIACICLAWGIVMTLSGLVQNFGGAIAVRLMLGVTEASFFPSALVLVGNWYPRMQVQTRISAFYVIGVFSGAFSGLLAYAIHYMDGVGNLASWRWIFILEGIATVLLSSLIFIFLPDDPTRSKWLTASERDAILANRAAEGQASKQHFEWKYLRQVVCDYKVWMCTWLAGSVNIVVFGFSYTLPTILVQMGYKAANAQLLTIPVYCAACICTFIAGLYSDRRQRRSDMIVVGFSVALAGLIMLYCLPKDRIPGVRYFACCVLMSGIYMAFPGSLAWNSNNAETAGKRNISMALQLTLASLATAAGTNSYLAHEAPQYTTGFGFSMAMCASSILVALGLVWLLKRENRKLDEREREIVASGEPFDEAQVRFRYIL</sequence>
<feature type="transmembrane region" description="Helical" evidence="7">
    <location>
        <begin position="356"/>
        <end position="374"/>
    </location>
</feature>
<keyword evidence="5 7" id="KW-0472">Membrane</keyword>
<comment type="subcellular location">
    <subcellularLocation>
        <location evidence="1">Membrane</location>
        <topology evidence="1">Multi-pass membrane protein</topology>
    </subcellularLocation>
</comment>
<dbReference type="RefSeq" id="XP_014181634.1">
    <property type="nucleotide sequence ID" value="XM_014326159.1"/>
</dbReference>
<dbReference type="InterPro" id="IPR036259">
    <property type="entry name" value="MFS_trans_sf"/>
</dbReference>
<dbReference type="FunFam" id="1.20.1250.20:FF:000013">
    <property type="entry name" value="MFS general substrate transporter"/>
    <property type="match status" value="1"/>
</dbReference>
<proteinExistence type="predicted"/>
<evidence type="ECO:0000313" key="9">
    <source>
        <dbReference type="EMBL" id="EJT50865.1"/>
    </source>
</evidence>
<feature type="transmembrane region" description="Helical" evidence="7">
    <location>
        <begin position="153"/>
        <end position="177"/>
    </location>
</feature>
<feature type="transmembrane region" description="Helical" evidence="7">
    <location>
        <begin position="289"/>
        <end position="310"/>
    </location>
</feature>
<organism evidence="9 10">
    <name type="scientific">Trichosporon asahii var. asahii (strain ATCC 90039 / CBS 2479 / JCM 2466 / KCTC 7840 / NBRC 103889/ NCYC 2677 / UAMH 7654)</name>
    <name type="common">Yeast</name>
    <dbReference type="NCBI Taxonomy" id="1186058"/>
    <lineage>
        <taxon>Eukaryota</taxon>
        <taxon>Fungi</taxon>
        <taxon>Dikarya</taxon>
        <taxon>Basidiomycota</taxon>
        <taxon>Agaricomycotina</taxon>
        <taxon>Tremellomycetes</taxon>
        <taxon>Trichosporonales</taxon>
        <taxon>Trichosporonaceae</taxon>
        <taxon>Trichosporon</taxon>
    </lineage>
</organism>
<dbReference type="FunFam" id="1.20.1250.20:FF:000018">
    <property type="entry name" value="MFS transporter permease"/>
    <property type="match status" value="1"/>
</dbReference>
<dbReference type="PANTHER" id="PTHR43791:SF18">
    <property type="entry name" value="NICOTINIC ACID TRANSPORTER TNA1, PUTATIVE (AFU_ORTHOLOGUE AFUA_3G03820)-RELATED"/>
    <property type="match status" value="1"/>
</dbReference>
<evidence type="ECO:0000259" key="8">
    <source>
        <dbReference type="PROSITE" id="PS50850"/>
    </source>
</evidence>